<proteinExistence type="predicted"/>
<evidence type="ECO:0000259" key="4">
    <source>
        <dbReference type="Pfam" id="PF00668"/>
    </source>
</evidence>
<dbReference type="PROSITE" id="PS00455">
    <property type="entry name" value="AMP_BINDING"/>
    <property type="match status" value="1"/>
</dbReference>
<sequence>MQSTCKKLGVTPSSVFRAAWAIVLHQYTRSEHVMFGSVMSGRDTGLDGVDKMVGMLINTVPIQVHVRTSKLLGDLIVDVHGLSTDLVQHSHCSLVDVKRWANLSLEGQLFDSIMVYQNYPPSVIDKSKPRPFSLEFQTSEEFVDSAVGIAIGASGDQYFVRLTHLTRDIDSTIADFLLERFVHVAVMLTSSQSSTVASLDVPQKREQLLLESSCFGPQVPLQYELLHHAFEEKAKLNPNLHAIEFEGKSLTYGELDARANALAADLAKMGVCVGDRVAVVMDRCLEFPVGLLATLKVGAVMIPMDVLFPDSRLKFMLTDANVVRIISLEEHGSRIVQLGLSSNVSFIDIVETPVTAILSATYNENAAKSCHEAYIVYTSGSTGKPKGVPVLHASAVNVMLNHSSQVGFVQGNRVMQFMAIGFDGFQWDLWKSLSNGATLVFRSNLGLAELCTVDAITCTPTALSLLGHPSQYPKLSCVSVAGEACPSALKDLWLPYVRFTNLYGPSECAIMTHYKELLQNSTVTIGKPISNTNSYILDCNQVQLPVGVVGEIYLGGICVSPYYINLPEHTAERFFHDPFIGGEARMFRTGDLGRLLPDGNFEILGRQDSQVKLKGYRIELDEVAEAMLLHPGVISAAAIVKDKTHLVGYFTPADISIPMLQQTVESHLPFYMVPA</sequence>
<dbReference type="PANTHER" id="PTHR45527:SF1">
    <property type="entry name" value="FATTY ACID SYNTHASE"/>
    <property type="match status" value="1"/>
</dbReference>
<dbReference type="NCBIfam" id="TIGR01733">
    <property type="entry name" value="AA-adenyl-dom"/>
    <property type="match status" value="1"/>
</dbReference>
<organism evidence="5">
    <name type="scientific">Aphanomyces stellatus</name>
    <dbReference type="NCBI Taxonomy" id="120398"/>
    <lineage>
        <taxon>Eukaryota</taxon>
        <taxon>Sar</taxon>
        <taxon>Stramenopiles</taxon>
        <taxon>Oomycota</taxon>
        <taxon>Saprolegniomycetes</taxon>
        <taxon>Saprolegniales</taxon>
        <taxon>Verrucalvaceae</taxon>
        <taxon>Aphanomyces</taxon>
    </lineage>
</organism>
<dbReference type="GO" id="GO:0043041">
    <property type="term" value="P:amino acid activation for nonribosomal peptide biosynthetic process"/>
    <property type="evidence" value="ECO:0007669"/>
    <property type="project" value="TreeGrafter"/>
</dbReference>
<dbReference type="AlphaFoldDB" id="A0A6A4ZFI0"/>
<comment type="caution">
    <text evidence="5">The sequence shown here is derived from an EMBL/GenBank/DDBJ whole genome shotgun (WGS) entry which is preliminary data.</text>
</comment>
<evidence type="ECO:0000256" key="1">
    <source>
        <dbReference type="ARBA" id="ARBA00022450"/>
    </source>
</evidence>
<dbReference type="Pfam" id="PF00668">
    <property type="entry name" value="Condensation"/>
    <property type="match status" value="1"/>
</dbReference>
<protein>
    <recommendedName>
        <fullName evidence="6">Carrier domain-containing protein</fullName>
    </recommendedName>
</protein>
<name>A0A6A4ZFI0_9STRA</name>
<dbReference type="InterPro" id="IPR010071">
    <property type="entry name" value="AA_adenyl_dom"/>
</dbReference>
<dbReference type="InterPro" id="IPR045851">
    <property type="entry name" value="AMP-bd_C_sf"/>
</dbReference>
<dbReference type="GO" id="GO:0005737">
    <property type="term" value="C:cytoplasm"/>
    <property type="evidence" value="ECO:0007669"/>
    <property type="project" value="TreeGrafter"/>
</dbReference>
<dbReference type="Pfam" id="PF00501">
    <property type="entry name" value="AMP-binding"/>
    <property type="match status" value="1"/>
</dbReference>
<dbReference type="Gene3D" id="3.30.300.30">
    <property type="match status" value="1"/>
</dbReference>
<accession>A0A6A4ZFI0</accession>
<dbReference type="PANTHER" id="PTHR45527">
    <property type="entry name" value="NONRIBOSOMAL PEPTIDE SYNTHETASE"/>
    <property type="match status" value="1"/>
</dbReference>
<evidence type="ECO:0000256" key="2">
    <source>
        <dbReference type="ARBA" id="ARBA00022553"/>
    </source>
</evidence>
<dbReference type="Gene3D" id="3.30.559.30">
    <property type="entry name" value="Nonribosomal peptide synthetase, condensation domain"/>
    <property type="match status" value="1"/>
</dbReference>
<dbReference type="InterPro" id="IPR001242">
    <property type="entry name" value="Condensation_dom"/>
</dbReference>
<gene>
    <name evidence="5" type="ORF">As57867_005711</name>
</gene>
<evidence type="ECO:0000313" key="5">
    <source>
        <dbReference type="EMBL" id="KAF0709867.1"/>
    </source>
</evidence>
<dbReference type="GO" id="GO:0044550">
    <property type="term" value="P:secondary metabolite biosynthetic process"/>
    <property type="evidence" value="ECO:0007669"/>
    <property type="project" value="TreeGrafter"/>
</dbReference>
<keyword evidence="2" id="KW-0597">Phosphoprotein</keyword>
<dbReference type="GO" id="GO:0031177">
    <property type="term" value="F:phosphopantetheine binding"/>
    <property type="evidence" value="ECO:0007669"/>
    <property type="project" value="TreeGrafter"/>
</dbReference>
<feature type="domain" description="AMP-dependent synthetase/ligase" evidence="3">
    <location>
        <begin position="230"/>
        <end position="563"/>
    </location>
</feature>
<dbReference type="InterPro" id="IPR042099">
    <property type="entry name" value="ANL_N_sf"/>
</dbReference>
<dbReference type="InterPro" id="IPR020845">
    <property type="entry name" value="AMP-binding_CS"/>
</dbReference>
<dbReference type="SUPFAM" id="SSF56801">
    <property type="entry name" value="Acetyl-CoA synthetase-like"/>
    <property type="match status" value="1"/>
</dbReference>
<feature type="domain" description="Condensation" evidence="4">
    <location>
        <begin position="2"/>
        <end position="137"/>
    </location>
</feature>
<dbReference type="SUPFAM" id="SSF52777">
    <property type="entry name" value="CoA-dependent acyltransferases"/>
    <property type="match status" value="1"/>
</dbReference>
<dbReference type="CDD" id="cd05930">
    <property type="entry name" value="A_NRPS"/>
    <property type="match status" value="1"/>
</dbReference>
<dbReference type="InterPro" id="IPR000873">
    <property type="entry name" value="AMP-dep_synth/lig_dom"/>
</dbReference>
<feature type="non-terminal residue" evidence="5">
    <location>
        <position position="675"/>
    </location>
</feature>
<reference evidence="5" key="1">
    <citation type="submission" date="2019-06" db="EMBL/GenBank/DDBJ databases">
        <title>Genomics analysis of Aphanomyces spp. identifies a new class of oomycete effector associated with host adaptation.</title>
        <authorList>
            <person name="Gaulin E."/>
        </authorList>
    </citation>
    <scope>NUCLEOTIDE SEQUENCE</scope>
    <source>
        <strain evidence="5">CBS 578.67</strain>
    </source>
</reference>
<dbReference type="EMBL" id="VJMH01002160">
    <property type="protein sequence ID" value="KAF0709867.1"/>
    <property type="molecule type" value="Genomic_DNA"/>
</dbReference>
<evidence type="ECO:0008006" key="6">
    <source>
        <dbReference type="Google" id="ProtNLM"/>
    </source>
</evidence>
<dbReference type="GO" id="GO:0003824">
    <property type="term" value="F:catalytic activity"/>
    <property type="evidence" value="ECO:0007669"/>
    <property type="project" value="InterPro"/>
</dbReference>
<dbReference type="Gene3D" id="3.40.50.12780">
    <property type="entry name" value="N-terminal domain of ligase-like"/>
    <property type="match status" value="1"/>
</dbReference>
<keyword evidence="1" id="KW-0596">Phosphopantetheine</keyword>
<dbReference type="OrthoDB" id="79030at2759"/>
<evidence type="ECO:0000259" key="3">
    <source>
        <dbReference type="Pfam" id="PF00501"/>
    </source>
</evidence>